<reference evidence="2 3" key="1">
    <citation type="journal article" date="2018" name="J. Microbiol.">
        <title>Baekduia soli gen. nov., sp. nov., a novel bacterium isolated from the soil of Baekdu Mountain and proposal of a novel family name, Baekduiaceae fam. nov.</title>
        <authorList>
            <person name="An D.S."/>
            <person name="Siddiqi M.Z."/>
            <person name="Kim K.H."/>
            <person name="Yu H.S."/>
            <person name="Im W.T."/>
        </authorList>
    </citation>
    <scope>NUCLEOTIDE SEQUENCE [LARGE SCALE GENOMIC DNA]</scope>
    <source>
        <strain evidence="2 3">BR7-21</strain>
    </source>
</reference>
<dbReference type="Proteomes" id="UP000321805">
    <property type="component" value="Chromosome"/>
</dbReference>
<dbReference type="PANTHER" id="PTHR18964">
    <property type="entry name" value="ROK (REPRESSOR, ORF, KINASE) FAMILY"/>
    <property type="match status" value="1"/>
</dbReference>
<evidence type="ECO:0000313" key="2">
    <source>
        <dbReference type="EMBL" id="QEC47660.1"/>
    </source>
</evidence>
<dbReference type="AlphaFoldDB" id="A0A5B8U3T8"/>
<dbReference type="PROSITE" id="PS01125">
    <property type="entry name" value="ROK"/>
    <property type="match status" value="1"/>
</dbReference>
<comment type="similarity">
    <text evidence="1">Belongs to the ROK (NagC/XylR) family.</text>
</comment>
<proteinExistence type="inferred from homology"/>
<dbReference type="InterPro" id="IPR049874">
    <property type="entry name" value="ROK_cs"/>
</dbReference>
<dbReference type="RefSeq" id="WP_146918369.1">
    <property type="nucleotide sequence ID" value="NZ_CP042430.1"/>
</dbReference>
<sequence>MAQRFIGVDVGGTKVSVAVLEGTVLSEPILRPTVLSSSQGLIDQLAHVIQEQGPADAVGIGVPSVIDFATGTARHSVNVPLEDVPLRRLLTERLRMPVYVDNDATVAALAEAHGDDLGLVAQTLVLFTVGTGVGGGIVIGGRIYRGATGAAGELGHQLIGASLTDGAPEHSDEAPQPGSLERLASGRALDSLGRDRGFPDGPAVVEAAQAGDADALEAVHILGERLGVGIANAINVFDPEQVVIGGGVSAAGDLLLEPARAVARRFVLPGVGGRTEIRLARYGPQAGVRGAALLAGQEVLVR</sequence>
<accession>A0A5B8U3T8</accession>
<evidence type="ECO:0000313" key="3">
    <source>
        <dbReference type="Proteomes" id="UP000321805"/>
    </source>
</evidence>
<dbReference type="EMBL" id="CP042430">
    <property type="protein sequence ID" value="QEC47660.1"/>
    <property type="molecule type" value="Genomic_DNA"/>
</dbReference>
<name>A0A5B8U3T8_9ACTN</name>
<dbReference type="OrthoDB" id="9810372at2"/>
<dbReference type="InterPro" id="IPR000600">
    <property type="entry name" value="ROK"/>
</dbReference>
<gene>
    <name evidence="2" type="ORF">FSW04_08790</name>
</gene>
<keyword evidence="3" id="KW-1185">Reference proteome</keyword>
<dbReference type="PANTHER" id="PTHR18964:SF173">
    <property type="entry name" value="GLUCOKINASE"/>
    <property type="match status" value="1"/>
</dbReference>
<dbReference type="KEGG" id="bsol:FSW04_08790"/>
<evidence type="ECO:0000256" key="1">
    <source>
        <dbReference type="ARBA" id="ARBA00006479"/>
    </source>
</evidence>
<protein>
    <submittedName>
        <fullName evidence="2">ROK family protein</fullName>
    </submittedName>
</protein>
<dbReference type="Gene3D" id="3.30.420.40">
    <property type="match status" value="2"/>
</dbReference>
<dbReference type="InterPro" id="IPR043129">
    <property type="entry name" value="ATPase_NBD"/>
</dbReference>
<organism evidence="2 3">
    <name type="scientific">Baekduia soli</name>
    <dbReference type="NCBI Taxonomy" id="496014"/>
    <lineage>
        <taxon>Bacteria</taxon>
        <taxon>Bacillati</taxon>
        <taxon>Actinomycetota</taxon>
        <taxon>Thermoleophilia</taxon>
        <taxon>Solirubrobacterales</taxon>
        <taxon>Baekduiaceae</taxon>
        <taxon>Baekduia</taxon>
    </lineage>
</organism>
<dbReference type="SUPFAM" id="SSF53067">
    <property type="entry name" value="Actin-like ATPase domain"/>
    <property type="match status" value="1"/>
</dbReference>
<dbReference type="Pfam" id="PF00480">
    <property type="entry name" value="ROK"/>
    <property type="match status" value="1"/>
</dbReference>